<dbReference type="GO" id="GO:0003677">
    <property type="term" value="F:DNA binding"/>
    <property type="evidence" value="ECO:0007669"/>
    <property type="project" value="UniProtKB-KW"/>
</dbReference>
<dbReference type="PANTHER" id="PTHR22952:SF482">
    <property type="entry name" value="ABSCISIC ACID-INSENSITIVE 5-LIKE PROTEIN 2"/>
    <property type="match status" value="1"/>
</dbReference>
<keyword evidence="3" id="KW-0539">Nucleus</keyword>
<dbReference type="AlphaFoldDB" id="A0ABD1L2K9"/>
<sequence>MESLHQGVMGGNLSPKLVREEVPTKLNLELRKPQRQEREEGESSENERTQHEKECVGMVSPNRAQGPQYPPMVRQGSLYNLTFDEVQSQLGNTGKSLHSLNLDEIHKNVISAESGQLVQDPSFILSNIGLNGTTSNKTNTGTESWRGIVHQDHVNSSMDTHLQQPNLGETLENFLRAGMINVGGDHDNVNVVGDAQPVVGIDPMVTPSQHEHWLQMQIPGINIHQPHHHQEQQHQQIIESCPDFNVSKTFYENPVMEIGYSESSVGISMSPAYSDSKSAVFGKNRFSDEVLKKTTERRQKRMAKNRESAARSRAKKQEHINKLEREKFRLQKMNSSLKKQKELDAELFSATTLTPRYQLRRTSSSTF</sequence>
<dbReference type="InterPro" id="IPR043452">
    <property type="entry name" value="BZIP46-like"/>
</dbReference>
<dbReference type="GO" id="GO:0005634">
    <property type="term" value="C:nucleus"/>
    <property type="evidence" value="ECO:0007669"/>
    <property type="project" value="UniProtKB-SubCell"/>
</dbReference>
<evidence type="ECO:0000256" key="4">
    <source>
        <dbReference type="SAM" id="MobiDB-lite"/>
    </source>
</evidence>
<dbReference type="PANTHER" id="PTHR22952">
    <property type="entry name" value="CAMP-RESPONSE ELEMENT BINDING PROTEIN-RELATED"/>
    <property type="match status" value="1"/>
</dbReference>
<name>A0ABD1L2K9_9FABA</name>
<evidence type="ECO:0000259" key="5">
    <source>
        <dbReference type="PROSITE" id="PS50217"/>
    </source>
</evidence>
<accession>A0ABD1L2K9</accession>
<dbReference type="SUPFAM" id="SSF57959">
    <property type="entry name" value="Leucine zipper domain"/>
    <property type="match status" value="1"/>
</dbReference>
<protein>
    <recommendedName>
        <fullName evidence="5">BZIP domain-containing protein</fullName>
    </recommendedName>
</protein>
<dbReference type="CDD" id="cd14707">
    <property type="entry name" value="bZIP_plant_BZIP46"/>
    <property type="match status" value="1"/>
</dbReference>
<evidence type="ECO:0000313" key="6">
    <source>
        <dbReference type="EMBL" id="KAL2317745.1"/>
    </source>
</evidence>
<gene>
    <name evidence="6" type="ORF">Fmac_031621</name>
</gene>
<feature type="domain" description="BZIP" evidence="5">
    <location>
        <begin position="295"/>
        <end position="340"/>
    </location>
</feature>
<feature type="region of interest" description="Disordered" evidence="4">
    <location>
        <begin position="1"/>
        <end position="54"/>
    </location>
</feature>
<organism evidence="6 7">
    <name type="scientific">Flemingia macrophylla</name>
    <dbReference type="NCBI Taxonomy" id="520843"/>
    <lineage>
        <taxon>Eukaryota</taxon>
        <taxon>Viridiplantae</taxon>
        <taxon>Streptophyta</taxon>
        <taxon>Embryophyta</taxon>
        <taxon>Tracheophyta</taxon>
        <taxon>Spermatophyta</taxon>
        <taxon>Magnoliopsida</taxon>
        <taxon>eudicotyledons</taxon>
        <taxon>Gunneridae</taxon>
        <taxon>Pentapetalae</taxon>
        <taxon>rosids</taxon>
        <taxon>fabids</taxon>
        <taxon>Fabales</taxon>
        <taxon>Fabaceae</taxon>
        <taxon>Papilionoideae</taxon>
        <taxon>50 kb inversion clade</taxon>
        <taxon>NPAAA clade</taxon>
        <taxon>indigoferoid/millettioid clade</taxon>
        <taxon>Phaseoleae</taxon>
        <taxon>Flemingia</taxon>
    </lineage>
</organism>
<dbReference type="Gene3D" id="1.20.5.170">
    <property type="match status" value="1"/>
</dbReference>
<dbReference type="InterPro" id="IPR046347">
    <property type="entry name" value="bZIP_sf"/>
</dbReference>
<feature type="compositionally biased region" description="Basic and acidic residues" evidence="4">
    <location>
        <begin position="17"/>
        <end position="38"/>
    </location>
</feature>
<feature type="region of interest" description="Disordered" evidence="4">
    <location>
        <begin position="291"/>
        <end position="324"/>
    </location>
</feature>
<feature type="compositionally biased region" description="Basic and acidic residues" evidence="4">
    <location>
        <begin position="45"/>
        <end position="54"/>
    </location>
</feature>
<dbReference type="PROSITE" id="PS00036">
    <property type="entry name" value="BZIP_BASIC"/>
    <property type="match status" value="1"/>
</dbReference>
<keyword evidence="7" id="KW-1185">Reference proteome</keyword>
<reference evidence="6 7" key="1">
    <citation type="submission" date="2024-08" db="EMBL/GenBank/DDBJ databases">
        <title>Insights into the chromosomal genome structure of Flemingia macrophylla.</title>
        <authorList>
            <person name="Ding Y."/>
            <person name="Zhao Y."/>
            <person name="Bi W."/>
            <person name="Wu M."/>
            <person name="Zhao G."/>
            <person name="Gong Y."/>
            <person name="Li W."/>
            <person name="Zhang P."/>
        </authorList>
    </citation>
    <scope>NUCLEOTIDE SEQUENCE [LARGE SCALE GENOMIC DNA]</scope>
    <source>
        <strain evidence="6">DYQJB</strain>
        <tissue evidence="6">Leaf</tissue>
    </source>
</reference>
<feature type="compositionally biased region" description="Basic and acidic residues" evidence="4">
    <location>
        <begin position="304"/>
        <end position="324"/>
    </location>
</feature>
<evidence type="ECO:0000256" key="1">
    <source>
        <dbReference type="ARBA" id="ARBA00004123"/>
    </source>
</evidence>
<comment type="caution">
    <text evidence="6">The sequence shown here is derived from an EMBL/GenBank/DDBJ whole genome shotgun (WGS) entry which is preliminary data.</text>
</comment>
<evidence type="ECO:0000313" key="7">
    <source>
        <dbReference type="Proteomes" id="UP001603857"/>
    </source>
</evidence>
<dbReference type="InterPro" id="IPR004827">
    <property type="entry name" value="bZIP"/>
</dbReference>
<evidence type="ECO:0000256" key="3">
    <source>
        <dbReference type="ARBA" id="ARBA00023242"/>
    </source>
</evidence>
<proteinExistence type="predicted"/>
<dbReference type="PROSITE" id="PS50217">
    <property type="entry name" value="BZIP"/>
    <property type="match status" value="1"/>
</dbReference>
<dbReference type="Proteomes" id="UP001603857">
    <property type="component" value="Unassembled WGS sequence"/>
</dbReference>
<dbReference type="Pfam" id="PF00170">
    <property type="entry name" value="bZIP_1"/>
    <property type="match status" value="1"/>
</dbReference>
<dbReference type="SMART" id="SM00338">
    <property type="entry name" value="BRLZ"/>
    <property type="match status" value="1"/>
</dbReference>
<dbReference type="EMBL" id="JBGMDY010000011">
    <property type="protein sequence ID" value="KAL2317745.1"/>
    <property type="molecule type" value="Genomic_DNA"/>
</dbReference>
<keyword evidence="2" id="KW-0238">DNA-binding</keyword>
<comment type="subcellular location">
    <subcellularLocation>
        <location evidence="1">Nucleus</location>
    </subcellularLocation>
</comment>
<evidence type="ECO:0000256" key="2">
    <source>
        <dbReference type="ARBA" id="ARBA00023125"/>
    </source>
</evidence>